<dbReference type="AlphaFoldDB" id="A0AA86T7N9"/>
<feature type="region of interest" description="Disordered" evidence="1">
    <location>
        <begin position="1"/>
        <end position="35"/>
    </location>
</feature>
<proteinExistence type="predicted"/>
<dbReference type="Gramene" id="rna-AYBTSS11_LOCUS20792">
    <property type="protein sequence ID" value="CAJ1965346.1"/>
    <property type="gene ID" value="gene-AYBTSS11_LOCUS20792"/>
</dbReference>
<organism evidence="2 3">
    <name type="scientific">Sphenostylis stenocarpa</name>
    <dbReference type="NCBI Taxonomy" id="92480"/>
    <lineage>
        <taxon>Eukaryota</taxon>
        <taxon>Viridiplantae</taxon>
        <taxon>Streptophyta</taxon>
        <taxon>Embryophyta</taxon>
        <taxon>Tracheophyta</taxon>
        <taxon>Spermatophyta</taxon>
        <taxon>Magnoliopsida</taxon>
        <taxon>eudicotyledons</taxon>
        <taxon>Gunneridae</taxon>
        <taxon>Pentapetalae</taxon>
        <taxon>rosids</taxon>
        <taxon>fabids</taxon>
        <taxon>Fabales</taxon>
        <taxon>Fabaceae</taxon>
        <taxon>Papilionoideae</taxon>
        <taxon>50 kb inversion clade</taxon>
        <taxon>NPAAA clade</taxon>
        <taxon>indigoferoid/millettioid clade</taxon>
        <taxon>Phaseoleae</taxon>
        <taxon>Sphenostylis</taxon>
    </lineage>
</organism>
<protein>
    <submittedName>
        <fullName evidence="2">Uncharacterized protein</fullName>
    </submittedName>
</protein>
<dbReference type="Proteomes" id="UP001189624">
    <property type="component" value="Chromosome 6"/>
</dbReference>
<sequence>MILGLASAEGNTSFGGVNQSENGNNLRRKRKGKNGSWCKLGSRCDVGVIRNFVENDGKWQTLIGSYRASYWGTILVI</sequence>
<reference evidence="2" key="1">
    <citation type="submission" date="2023-10" db="EMBL/GenBank/DDBJ databases">
        <authorList>
            <person name="Domelevo Entfellner J.-B."/>
        </authorList>
    </citation>
    <scope>NUCLEOTIDE SEQUENCE</scope>
</reference>
<feature type="compositionally biased region" description="Polar residues" evidence="1">
    <location>
        <begin position="9"/>
        <end position="25"/>
    </location>
</feature>
<evidence type="ECO:0000313" key="3">
    <source>
        <dbReference type="Proteomes" id="UP001189624"/>
    </source>
</evidence>
<evidence type="ECO:0000256" key="1">
    <source>
        <dbReference type="SAM" id="MobiDB-lite"/>
    </source>
</evidence>
<feature type="non-terminal residue" evidence="2">
    <location>
        <position position="77"/>
    </location>
</feature>
<name>A0AA86T7N9_9FABA</name>
<accession>A0AA86T7N9</accession>
<evidence type="ECO:0000313" key="2">
    <source>
        <dbReference type="EMBL" id="CAJ1965346.1"/>
    </source>
</evidence>
<keyword evidence="3" id="KW-1185">Reference proteome</keyword>
<dbReference type="EMBL" id="OY731403">
    <property type="protein sequence ID" value="CAJ1965346.1"/>
    <property type="molecule type" value="Genomic_DNA"/>
</dbReference>
<gene>
    <name evidence="2" type="ORF">AYBTSS11_LOCUS20792</name>
</gene>